<dbReference type="OrthoDB" id="3314621at2759"/>
<feature type="compositionally biased region" description="Low complexity" evidence="1">
    <location>
        <begin position="213"/>
        <end position="223"/>
    </location>
</feature>
<evidence type="ECO:0000313" key="3">
    <source>
        <dbReference type="EMBL" id="EJD41395.1"/>
    </source>
</evidence>
<dbReference type="Proteomes" id="UP000006514">
    <property type="component" value="Unassembled WGS sequence"/>
</dbReference>
<keyword evidence="4" id="KW-1185">Reference proteome</keyword>
<gene>
    <name evidence="3" type="ORF">AURDEDRAFT_186560</name>
</gene>
<feature type="compositionally biased region" description="Polar residues" evidence="1">
    <location>
        <begin position="30"/>
        <end position="44"/>
    </location>
</feature>
<reference evidence="4" key="1">
    <citation type="journal article" date="2012" name="Science">
        <title>The Paleozoic origin of enzymatic lignin decomposition reconstructed from 31 fungal genomes.</title>
        <authorList>
            <person name="Floudas D."/>
            <person name="Binder M."/>
            <person name="Riley R."/>
            <person name="Barry K."/>
            <person name="Blanchette R.A."/>
            <person name="Henrissat B."/>
            <person name="Martinez A.T."/>
            <person name="Otillar R."/>
            <person name="Spatafora J.W."/>
            <person name="Yadav J.S."/>
            <person name="Aerts A."/>
            <person name="Benoit I."/>
            <person name="Boyd A."/>
            <person name="Carlson A."/>
            <person name="Copeland A."/>
            <person name="Coutinho P.M."/>
            <person name="de Vries R.P."/>
            <person name="Ferreira P."/>
            <person name="Findley K."/>
            <person name="Foster B."/>
            <person name="Gaskell J."/>
            <person name="Glotzer D."/>
            <person name="Gorecki P."/>
            <person name="Heitman J."/>
            <person name="Hesse C."/>
            <person name="Hori C."/>
            <person name="Igarashi K."/>
            <person name="Jurgens J.A."/>
            <person name="Kallen N."/>
            <person name="Kersten P."/>
            <person name="Kohler A."/>
            <person name="Kuees U."/>
            <person name="Kumar T.K.A."/>
            <person name="Kuo A."/>
            <person name="LaButti K."/>
            <person name="Larrondo L.F."/>
            <person name="Lindquist E."/>
            <person name="Ling A."/>
            <person name="Lombard V."/>
            <person name="Lucas S."/>
            <person name="Lundell T."/>
            <person name="Martin R."/>
            <person name="McLaughlin D.J."/>
            <person name="Morgenstern I."/>
            <person name="Morin E."/>
            <person name="Murat C."/>
            <person name="Nagy L.G."/>
            <person name="Nolan M."/>
            <person name="Ohm R.A."/>
            <person name="Patyshakuliyeva A."/>
            <person name="Rokas A."/>
            <person name="Ruiz-Duenas F.J."/>
            <person name="Sabat G."/>
            <person name="Salamov A."/>
            <person name="Samejima M."/>
            <person name="Schmutz J."/>
            <person name="Slot J.C."/>
            <person name="St John F."/>
            <person name="Stenlid J."/>
            <person name="Sun H."/>
            <person name="Sun S."/>
            <person name="Syed K."/>
            <person name="Tsang A."/>
            <person name="Wiebenga A."/>
            <person name="Young D."/>
            <person name="Pisabarro A."/>
            <person name="Eastwood D.C."/>
            <person name="Martin F."/>
            <person name="Cullen D."/>
            <person name="Grigoriev I.V."/>
            <person name="Hibbett D.S."/>
        </authorList>
    </citation>
    <scope>NUCLEOTIDE SEQUENCE [LARGE SCALE GENOMIC DNA]</scope>
    <source>
        <strain evidence="4">TFB10046</strain>
    </source>
</reference>
<dbReference type="AlphaFoldDB" id="J0WXC2"/>
<keyword evidence="2" id="KW-1133">Transmembrane helix</keyword>
<evidence type="ECO:0000313" key="4">
    <source>
        <dbReference type="Proteomes" id="UP000006514"/>
    </source>
</evidence>
<organism evidence="3 4">
    <name type="scientific">Auricularia subglabra (strain TFB-10046 / SS5)</name>
    <name type="common">White-rot fungus</name>
    <name type="synonym">Auricularia delicata (strain TFB10046)</name>
    <dbReference type="NCBI Taxonomy" id="717982"/>
    <lineage>
        <taxon>Eukaryota</taxon>
        <taxon>Fungi</taxon>
        <taxon>Dikarya</taxon>
        <taxon>Basidiomycota</taxon>
        <taxon>Agaricomycotina</taxon>
        <taxon>Agaricomycetes</taxon>
        <taxon>Auriculariales</taxon>
        <taxon>Auriculariaceae</taxon>
        <taxon>Auricularia</taxon>
    </lineage>
</organism>
<sequence length="346" mass="37335">MPALHSSWALVTRRSSPPDILPTPPGDGSGTWSHPNSLASRTNDDSNAAFQKTLMQHMLALEVLISLLLFTMVLIAAFFALRYLPLFRRGRPAHAVTLHSADQSTVSLKPLPKSPLPTPIRAGHWRESPRPSVLAISATSNSSRPITPLRADSPTRPTYGPGPTSSRSSSPLTELSPSGSNIPLRVAQGQHVMLLDEELQPARSSAEAERARYAPPSSAPPGKKSARRLSVPRSAWGTTTDGASAIGSGAGYTSVSDFLNRLQHTYPKYEVSQYAGSFGAHGIHGLDDLRGITSARLRSMIKTMPQDHADFLARSINAELEWTDADRERGGLGFRMVLTSQDPARP</sequence>
<feature type="transmembrane region" description="Helical" evidence="2">
    <location>
        <begin position="59"/>
        <end position="81"/>
    </location>
</feature>
<dbReference type="KEGG" id="adl:AURDEDRAFT_186560"/>
<proteinExistence type="predicted"/>
<keyword evidence="2" id="KW-0472">Membrane</keyword>
<accession>J0WXC2</accession>
<evidence type="ECO:0008006" key="5">
    <source>
        <dbReference type="Google" id="ProtNLM"/>
    </source>
</evidence>
<evidence type="ECO:0000256" key="2">
    <source>
        <dbReference type="SAM" id="Phobius"/>
    </source>
</evidence>
<dbReference type="EMBL" id="JH687793">
    <property type="protein sequence ID" value="EJD41395.1"/>
    <property type="molecule type" value="Genomic_DNA"/>
</dbReference>
<feature type="compositionally biased region" description="Low complexity" evidence="1">
    <location>
        <begin position="157"/>
        <end position="180"/>
    </location>
</feature>
<protein>
    <recommendedName>
        <fullName evidence="5">SAM domain-containing protein</fullName>
    </recommendedName>
</protein>
<feature type="region of interest" description="Disordered" evidence="1">
    <location>
        <begin position="101"/>
        <end position="182"/>
    </location>
</feature>
<dbReference type="InParanoid" id="J0WXC2"/>
<name>J0WXC2_AURST</name>
<evidence type="ECO:0000256" key="1">
    <source>
        <dbReference type="SAM" id="MobiDB-lite"/>
    </source>
</evidence>
<feature type="region of interest" description="Disordered" evidence="1">
    <location>
        <begin position="200"/>
        <end position="247"/>
    </location>
</feature>
<feature type="region of interest" description="Disordered" evidence="1">
    <location>
        <begin position="15"/>
        <end position="44"/>
    </location>
</feature>
<keyword evidence="2" id="KW-0812">Transmembrane</keyword>